<keyword evidence="4" id="KW-0121">Carboxypeptidase</keyword>
<dbReference type="PANTHER" id="PTHR32282">
    <property type="entry name" value="BINDING PROTEIN TRANSPEPTIDASE, PUTATIVE-RELATED"/>
    <property type="match status" value="1"/>
</dbReference>
<dbReference type="GO" id="GO:0008955">
    <property type="term" value="F:peptidoglycan glycosyltransferase activity"/>
    <property type="evidence" value="ECO:0007669"/>
    <property type="project" value="UniProtKB-EC"/>
</dbReference>
<dbReference type="Gene3D" id="3.40.710.10">
    <property type="entry name" value="DD-peptidase/beta-lactamase superfamily"/>
    <property type="match status" value="1"/>
</dbReference>
<dbReference type="SUPFAM" id="SSF53955">
    <property type="entry name" value="Lysozyme-like"/>
    <property type="match status" value="1"/>
</dbReference>
<evidence type="ECO:0000256" key="7">
    <source>
        <dbReference type="ARBA" id="ARBA00022679"/>
    </source>
</evidence>
<feature type="region of interest" description="Disordered" evidence="15">
    <location>
        <begin position="745"/>
        <end position="765"/>
    </location>
</feature>
<dbReference type="Gene3D" id="1.10.3810.10">
    <property type="entry name" value="Biosynthetic peptidoglycan transglycosylase-like"/>
    <property type="match status" value="1"/>
</dbReference>
<reference evidence="19" key="1">
    <citation type="submission" date="2021-01" db="EMBL/GenBank/DDBJ databases">
        <title>Modified the classification status of verrucomicrobia.</title>
        <authorList>
            <person name="Feng X."/>
        </authorList>
    </citation>
    <scope>NUCLEOTIDE SEQUENCE</scope>
    <source>
        <strain evidence="19">_KCTC 22039</strain>
    </source>
</reference>
<evidence type="ECO:0000259" key="17">
    <source>
        <dbReference type="Pfam" id="PF00905"/>
    </source>
</evidence>
<dbReference type="InterPro" id="IPR001460">
    <property type="entry name" value="PCN-bd_Tpept"/>
</dbReference>
<dbReference type="GO" id="GO:0008360">
    <property type="term" value="P:regulation of cell shape"/>
    <property type="evidence" value="ECO:0007669"/>
    <property type="project" value="UniProtKB-KW"/>
</dbReference>
<dbReference type="RefSeq" id="WP_200311123.1">
    <property type="nucleotide sequence ID" value="NZ_JAENIM010000039.1"/>
</dbReference>
<dbReference type="PANTHER" id="PTHR32282:SF33">
    <property type="entry name" value="PEPTIDOGLYCAN GLYCOSYLTRANSFERASE"/>
    <property type="match status" value="1"/>
</dbReference>
<dbReference type="InterPro" id="IPR001264">
    <property type="entry name" value="Glyco_trans_51"/>
</dbReference>
<dbReference type="InterPro" id="IPR050396">
    <property type="entry name" value="Glycosyltr_51/Transpeptidase"/>
</dbReference>
<evidence type="ECO:0000256" key="11">
    <source>
        <dbReference type="ARBA" id="ARBA00023268"/>
    </source>
</evidence>
<evidence type="ECO:0000256" key="14">
    <source>
        <dbReference type="ARBA" id="ARBA00049902"/>
    </source>
</evidence>
<evidence type="ECO:0000313" key="19">
    <source>
        <dbReference type="EMBL" id="MBK1791109.1"/>
    </source>
</evidence>
<sequence>MPPRKTAKKSAKKKSARKKASSSANKRKNSKKSRKSSSWLPQVLTAPFLLINRLTDRLNFFIKWPLRLVLSFGFIFSSIGIIVGTFYFLRASHFDLKQVEEMPARSIIYASDRRTEIGRMHGDNRLLVELDEVSDYFTSALLAREDSRFYYHFGVDPVGLARALVRDIKDKSMTQGASTLTMQLARNSFDIQAKPGQGSALKSLDRKMLEIALAFRIESHFSKKEILKHYVNRIFWGHNMRGVEAASRTYFEKSAKDLTLSEAAMLAGIIRGPNSFSPFRSIERATSERDTTLARMVDNQFITQAEADQAKTEKLQIRPEDRRLAQGSYAMDAIRRDLDLILEDERIDIGGLTIITTIDHNIQKAAERAMEKHLRTVERKPGYNHQTRSQYQHYLKTAQPEKTKPPKYIQGAAVVIENRSGAVLAVVGGRDADESMFNRAKYAKRQIGSIFKPFVYLTAFNNGMQAQTWIRDTPLRPGEIKGAQRSWNPRNSDGKYYKYVTAEEALIRSRNTSSVRVGDFARMDRVHTTANDVGFTQKLPNTPAAYLGSWEATPWQVASAYTIFPNNGERYRPYLIQEIRNGDQVLYRNSKLVYSAASRGAAWETNKVLQKVAQRGTGAAIKSKFSSPAAGKTGTTDNYQDAWFAGYTTAVTCSVWVGMDQPQRTIDRGYGSTLALPIWIDIIKEADEVGYAAGSFNPPMAMKQARLCRWSAKRATKECEKLGSAYTTEAPADTLPGQHEFCPFHPSKAQPVNENKRAPRAIPVR</sequence>
<organism evidence="19 20">
    <name type="scientific">Persicirhabdus sediminis</name>
    <dbReference type="NCBI Taxonomy" id="454144"/>
    <lineage>
        <taxon>Bacteria</taxon>
        <taxon>Pseudomonadati</taxon>
        <taxon>Verrucomicrobiota</taxon>
        <taxon>Verrucomicrobiia</taxon>
        <taxon>Verrucomicrobiales</taxon>
        <taxon>Verrucomicrobiaceae</taxon>
        <taxon>Persicirhabdus</taxon>
    </lineage>
</organism>
<evidence type="ECO:0000256" key="1">
    <source>
        <dbReference type="ARBA" id="ARBA00004752"/>
    </source>
</evidence>
<comment type="similarity">
    <text evidence="3">In the N-terminal section; belongs to the glycosyltransferase 51 family.</text>
</comment>
<evidence type="ECO:0000256" key="4">
    <source>
        <dbReference type="ARBA" id="ARBA00022645"/>
    </source>
</evidence>
<evidence type="ECO:0000256" key="2">
    <source>
        <dbReference type="ARBA" id="ARBA00007090"/>
    </source>
</evidence>
<evidence type="ECO:0000313" key="20">
    <source>
        <dbReference type="Proteomes" id="UP000624703"/>
    </source>
</evidence>
<accession>A0A8J7MCF5</accession>
<dbReference type="Pfam" id="PF00905">
    <property type="entry name" value="Transpeptidase"/>
    <property type="match status" value="1"/>
</dbReference>
<evidence type="ECO:0000256" key="8">
    <source>
        <dbReference type="ARBA" id="ARBA00022801"/>
    </source>
</evidence>
<keyword evidence="8" id="KW-0378">Hydrolase</keyword>
<feature type="transmembrane region" description="Helical" evidence="16">
    <location>
        <begin position="69"/>
        <end position="89"/>
    </location>
</feature>
<comment type="catalytic activity">
    <reaction evidence="14">
        <text>[GlcNAc-(1-&gt;4)-Mur2Ac(oyl-L-Ala-gamma-D-Glu-L-Lys-D-Ala-D-Ala)](n)-di-trans,octa-cis-undecaprenyl diphosphate + beta-D-GlcNAc-(1-&gt;4)-Mur2Ac(oyl-L-Ala-gamma-D-Glu-L-Lys-D-Ala-D-Ala)-di-trans,octa-cis-undecaprenyl diphosphate = [GlcNAc-(1-&gt;4)-Mur2Ac(oyl-L-Ala-gamma-D-Glu-L-Lys-D-Ala-D-Ala)](n+1)-di-trans,octa-cis-undecaprenyl diphosphate + di-trans,octa-cis-undecaprenyl diphosphate + H(+)</text>
        <dbReference type="Rhea" id="RHEA:23708"/>
        <dbReference type="Rhea" id="RHEA-COMP:9602"/>
        <dbReference type="Rhea" id="RHEA-COMP:9603"/>
        <dbReference type="ChEBI" id="CHEBI:15378"/>
        <dbReference type="ChEBI" id="CHEBI:58405"/>
        <dbReference type="ChEBI" id="CHEBI:60033"/>
        <dbReference type="ChEBI" id="CHEBI:78435"/>
        <dbReference type="EC" id="2.4.99.28"/>
    </reaction>
</comment>
<dbReference type="SUPFAM" id="SSF56601">
    <property type="entry name" value="beta-lactamase/transpeptidase-like"/>
    <property type="match status" value="1"/>
</dbReference>
<feature type="compositionally biased region" description="Basic residues" evidence="15">
    <location>
        <begin position="1"/>
        <end position="35"/>
    </location>
</feature>
<evidence type="ECO:0000256" key="5">
    <source>
        <dbReference type="ARBA" id="ARBA00022670"/>
    </source>
</evidence>
<keyword evidence="6" id="KW-0328">Glycosyltransferase</keyword>
<keyword evidence="12" id="KW-0961">Cell wall biogenesis/degradation</keyword>
<evidence type="ECO:0000256" key="3">
    <source>
        <dbReference type="ARBA" id="ARBA00007739"/>
    </source>
</evidence>
<dbReference type="GO" id="GO:0008658">
    <property type="term" value="F:penicillin binding"/>
    <property type="evidence" value="ECO:0007669"/>
    <property type="project" value="InterPro"/>
</dbReference>
<dbReference type="NCBIfam" id="TIGR02074">
    <property type="entry name" value="PBP_1a_fam"/>
    <property type="match status" value="1"/>
</dbReference>
<dbReference type="AlphaFoldDB" id="A0A8J7MCF5"/>
<keyword evidence="5" id="KW-0645">Protease</keyword>
<evidence type="ECO:0000259" key="18">
    <source>
        <dbReference type="Pfam" id="PF00912"/>
    </source>
</evidence>
<dbReference type="Pfam" id="PF00912">
    <property type="entry name" value="Transgly"/>
    <property type="match status" value="1"/>
</dbReference>
<dbReference type="GO" id="GO:0009252">
    <property type="term" value="P:peptidoglycan biosynthetic process"/>
    <property type="evidence" value="ECO:0007669"/>
    <property type="project" value="UniProtKB-KW"/>
</dbReference>
<evidence type="ECO:0000256" key="9">
    <source>
        <dbReference type="ARBA" id="ARBA00022960"/>
    </source>
</evidence>
<gene>
    <name evidence="19" type="ORF">JIN82_08090</name>
</gene>
<comment type="similarity">
    <text evidence="2">In the C-terminal section; belongs to the transpeptidase family.</text>
</comment>
<dbReference type="InterPro" id="IPR036950">
    <property type="entry name" value="PBP_transglycosylase"/>
</dbReference>
<keyword evidence="7" id="KW-0808">Transferase</keyword>
<protein>
    <submittedName>
        <fullName evidence="19">PBP1A family penicillin-binding protein</fullName>
    </submittedName>
</protein>
<evidence type="ECO:0000256" key="12">
    <source>
        <dbReference type="ARBA" id="ARBA00023316"/>
    </source>
</evidence>
<feature type="domain" description="Glycosyl transferase family 51" evidence="18">
    <location>
        <begin position="117"/>
        <end position="296"/>
    </location>
</feature>
<keyword evidence="20" id="KW-1185">Reference proteome</keyword>
<feature type="domain" description="Penicillin-binding protein transpeptidase" evidence="17">
    <location>
        <begin position="411"/>
        <end position="682"/>
    </location>
</feature>
<keyword evidence="10" id="KW-0573">Peptidoglycan synthesis</keyword>
<dbReference type="GO" id="GO:0030288">
    <property type="term" value="C:outer membrane-bounded periplasmic space"/>
    <property type="evidence" value="ECO:0007669"/>
    <property type="project" value="TreeGrafter"/>
</dbReference>
<proteinExistence type="inferred from homology"/>
<dbReference type="InterPro" id="IPR023346">
    <property type="entry name" value="Lysozyme-like_dom_sf"/>
</dbReference>
<keyword evidence="11" id="KW-0511">Multifunctional enzyme</keyword>
<dbReference type="FunFam" id="1.10.3810.10:FF:000001">
    <property type="entry name" value="Penicillin-binding protein 1A"/>
    <property type="match status" value="1"/>
</dbReference>
<dbReference type="EMBL" id="JAENIM010000039">
    <property type="protein sequence ID" value="MBK1791109.1"/>
    <property type="molecule type" value="Genomic_DNA"/>
</dbReference>
<evidence type="ECO:0000256" key="16">
    <source>
        <dbReference type="SAM" id="Phobius"/>
    </source>
</evidence>
<name>A0A8J7MCF5_9BACT</name>
<dbReference type="Proteomes" id="UP000624703">
    <property type="component" value="Unassembled WGS sequence"/>
</dbReference>
<keyword evidence="9" id="KW-0133">Cell shape</keyword>
<dbReference type="GO" id="GO:0071555">
    <property type="term" value="P:cell wall organization"/>
    <property type="evidence" value="ECO:0007669"/>
    <property type="project" value="UniProtKB-KW"/>
</dbReference>
<keyword evidence="16" id="KW-0812">Transmembrane</keyword>
<dbReference type="InterPro" id="IPR012338">
    <property type="entry name" value="Beta-lactam/transpept-like"/>
</dbReference>
<comment type="catalytic activity">
    <reaction evidence="13">
        <text>Preferential cleavage: (Ac)2-L-Lys-D-Ala-|-D-Ala. Also transpeptidation of peptidyl-alanyl moieties that are N-acyl substituents of D-alanine.</text>
        <dbReference type="EC" id="3.4.16.4"/>
    </reaction>
</comment>
<dbReference type="GO" id="GO:0006508">
    <property type="term" value="P:proteolysis"/>
    <property type="evidence" value="ECO:0007669"/>
    <property type="project" value="UniProtKB-KW"/>
</dbReference>
<dbReference type="GO" id="GO:0009002">
    <property type="term" value="F:serine-type D-Ala-D-Ala carboxypeptidase activity"/>
    <property type="evidence" value="ECO:0007669"/>
    <property type="project" value="UniProtKB-EC"/>
</dbReference>
<keyword evidence="16" id="KW-0472">Membrane</keyword>
<feature type="region of interest" description="Disordered" evidence="15">
    <location>
        <begin position="1"/>
        <end position="36"/>
    </location>
</feature>
<evidence type="ECO:0000256" key="15">
    <source>
        <dbReference type="SAM" id="MobiDB-lite"/>
    </source>
</evidence>
<comment type="pathway">
    <text evidence="1">Cell wall biogenesis; peptidoglycan biosynthesis.</text>
</comment>
<evidence type="ECO:0000256" key="6">
    <source>
        <dbReference type="ARBA" id="ARBA00022676"/>
    </source>
</evidence>
<evidence type="ECO:0000256" key="13">
    <source>
        <dbReference type="ARBA" id="ARBA00034000"/>
    </source>
</evidence>
<keyword evidence="16" id="KW-1133">Transmembrane helix</keyword>
<evidence type="ECO:0000256" key="10">
    <source>
        <dbReference type="ARBA" id="ARBA00022984"/>
    </source>
</evidence>
<comment type="caution">
    <text evidence="19">The sequence shown here is derived from an EMBL/GenBank/DDBJ whole genome shotgun (WGS) entry which is preliminary data.</text>
</comment>